<keyword evidence="1" id="KW-0472">Membrane</keyword>
<accession>A0A5B7G9I4</accession>
<name>A0A5B7G9I4_PORTR</name>
<gene>
    <name evidence="2" type="ORF">E2C01_048053</name>
</gene>
<dbReference type="AlphaFoldDB" id="A0A5B7G9I4"/>
<evidence type="ECO:0000313" key="3">
    <source>
        <dbReference type="Proteomes" id="UP000324222"/>
    </source>
</evidence>
<reference evidence="2 3" key="1">
    <citation type="submission" date="2019-05" db="EMBL/GenBank/DDBJ databases">
        <title>Another draft genome of Portunus trituberculatus and its Hox gene families provides insights of decapod evolution.</title>
        <authorList>
            <person name="Jeong J.-H."/>
            <person name="Song I."/>
            <person name="Kim S."/>
            <person name="Choi T."/>
            <person name="Kim D."/>
            <person name="Ryu S."/>
            <person name="Kim W."/>
        </authorList>
    </citation>
    <scope>NUCLEOTIDE SEQUENCE [LARGE SCALE GENOMIC DNA]</scope>
    <source>
        <tissue evidence="2">Muscle</tissue>
    </source>
</reference>
<comment type="caution">
    <text evidence="2">The sequence shown here is derived from an EMBL/GenBank/DDBJ whole genome shotgun (WGS) entry which is preliminary data.</text>
</comment>
<protein>
    <submittedName>
        <fullName evidence="2">Uncharacterized protein</fullName>
    </submittedName>
</protein>
<feature type="transmembrane region" description="Helical" evidence="1">
    <location>
        <begin position="41"/>
        <end position="60"/>
    </location>
</feature>
<proteinExistence type="predicted"/>
<keyword evidence="3" id="KW-1185">Reference proteome</keyword>
<keyword evidence="1" id="KW-1133">Transmembrane helix</keyword>
<sequence>MVHWEPIGLACWCPVAATNQIKDQRYSPRFLFVVDAFTTKLLWAIVGGSFVFFAHCSRVAELDSRGSFLKCGCSLQVCALGSQLAGCQVR</sequence>
<evidence type="ECO:0000313" key="2">
    <source>
        <dbReference type="EMBL" id="MPC54146.1"/>
    </source>
</evidence>
<keyword evidence="1" id="KW-0812">Transmembrane</keyword>
<dbReference type="EMBL" id="VSRR010012148">
    <property type="protein sequence ID" value="MPC54146.1"/>
    <property type="molecule type" value="Genomic_DNA"/>
</dbReference>
<dbReference type="Proteomes" id="UP000324222">
    <property type="component" value="Unassembled WGS sequence"/>
</dbReference>
<organism evidence="2 3">
    <name type="scientific">Portunus trituberculatus</name>
    <name type="common">Swimming crab</name>
    <name type="synonym">Neptunus trituberculatus</name>
    <dbReference type="NCBI Taxonomy" id="210409"/>
    <lineage>
        <taxon>Eukaryota</taxon>
        <taxon>Metazoa</taxon>
        <taxon>Ecdysozoa</taxon>
        <taxon>Arthropoda</taxon>
        <taxon>Crustacea</taxon>
        <taxon>Multicrustacea</taxon>
        <taxon>Malacostraca</taxon>
        <taxon>Eumalacostraca</taxon>
        <taxon>Eucarida</taxon>
        <taxon>Decapoda</taxon>
        <taxon>Pleocyemata</taxon>
        <taxon>Brachyura</taxon>
        <taxon>Eubrachyura</taxon>
        <taxon>Portunoidea</taxon>
        <taxon>Portunidae</taxon>
        <taxon>Portuninae</taxon>
        <taxon>Portunus</taxon>
    </lineage>
</organism>
<evidence type="ECO:0000256" key="1">
    <source>
        <dbReference type="SAM" id="Phobius"/>
    </source>
</evidence>